<protein>
    <submittedName>
        <fullName evidence="2">GRIP and coiled-coil domain-containing protein 2</fullName>
    </submittedName>
</protein>
<gene>
    <name evidence="2" type="primary">Gcc2</name>
    <name evidence="2" type="ORF">CEXT_480141</name>
</gene>
<dbReference type="AlphaFoldDB" id="A0AAV4NZ05"/>
<evidence type="ECO:0000256" key="1">
    <source>
        <dbReference type="SAM" id="Coils"/>
    </source>
</evidence>
<proteinExistence type="predicted"/>
<feature type="coiled-coil region" evidence="1">
    <location>
        <begin position="97"/>
        <end position="131"/>
    </location>
</feature>
<name>A0AAV4NZ05_CAEEX</name>
<sequence length="289" mass="34253">MLEEENFELNEKIMKNDEELDKFNLRLEQLIFSIELNKQEALFTNKAKKQLYENMNIVETLVYELTLCNNENFQKIKKCEENLIDLAIQKQTVYEELFQMKELNLFLEDEARELRNEVEQMKVNQNSFDEQRNDKYFNEHPLKNPNELYSIEEIDDDPSVEPTSSKADILPVNDYNVDYEGTGFDKLNDETDSTKIDVSVQVNINMHKEEDSPPSNEMECEDENITIDSQKEIINEYQMHIEQLNNENSKLKCSLNDKSILVERIHCEMDALLEKIETINQELNEKRMI</sequence>
<organism evidence="2 3">
    <name type="scientific">Caerostris extrusa</name>
    <name type="common">Bark spider</name>
    <name type="synonym">Caerostris bankana</name>
    <dbReference type="NCBI Taxonomy" id="172846"/>
    <lineage>
        <taxon>Eukaryota</taxon>
        <taxon>Metazoa</taxon>
        <taxon>Ecdysozoa</taxon>
        <taxon>Arthropoda</taxon>
        <taxon>Chelicerata</taxon>
        <taxon>Arachnida</taxon>
        <taxon>Araneae</taxon>
        <taxon>Araneomorphae</taxon>
        <taxon>Entelegynae</taxon>
        <taxon>Araneoidea</taxon>
        <taxon>Araneidae</taxon>
        <taxon>Caerostris</taxon>
    </lineage>
</organism>
<dbReference type="EMBL" id="BPLR01003799">
    <property type="protein sequence ID" value="GIX88781.1"/>
    <property type="molecule type" value="Genomic_DNA"/>
</dbReference>
<reference evidence="2 3" key="1">
    <citation type="submission" date="2021-06" db="EMBL/GenBank/DDBJ databases">
        <title>Caerostris extrusa draft genome.</title>
        <authorList>
            <person name="Kono N."/>
            <person name="Arakawa K."/>
        </authorList>
    </citation>
    <scope>NUCLEOTIDE SEQUENCE [LARGE SCALE GENOMIC DNA]</scope>
</reference>
<keyword evidence="1" id="KW-0175">Coiled coil</keyword>
<comment type="caution">
    <text evidence="2">The sequence shown here is derived from an EMBL/GenBank/DDBJ whole genome shotgun (WGS) entry which is preliminary data.</text>
</comment>
<evidence type="ECO:0000313" key="3">
    <source>
        <dbReference type="Proteomes" id="UP001054945"/>
    </source>
</evidence>
<evidence type="ECO:0000313" key="2">
    <source>
        <dbReference type="EMBL" id="GIX88781.1"/>
    </source>
</evidence>
<accession>A0AAV4NZ05</accession>
<dbReference type="Proteomes" id="UP001054945">
    <property type="component" value="Unassembled WGS sequence"/>
</dbReference>
<keyword evidence="3" id="KW-1185">Reference proteome</keyword>
<feature type="coiled-coil region" evidence="1">
    <location>
        <begin position="227"/>
        <end position="289"/>
    </location>
</feature>